<proteinExistence type="predicted"/>
<gene>
    <name evidence="1" type="ORF">NM688_g1888</name>
</gene>
<dbReference type="Proteomes" id="UP001148662">
    <property type="component" value="Unassembled WGS sequence"/>
</dbReference>
<dbReference type="EMBL" id="JANHOG010000220">
    <property type="protein sequence ID" value="KAJ3556687.1"/>
    <property type="molecule type" value="Genomic_DNA"/>
</dbReference>
<sequence length="662" mass="75106">MSSGPSLSKHPTVSHIRFLQTFFVDEILPSLLPHFRPPRKKLDQLVDRGTFKHALSARRRLWGFSKTSPSGIHGTIVQEAFKPFQSGVRRVVNAIKRGKPTVALCNNTEGESSFEKRTQESLPDAFFLPVSHSFGPAQWADIAVIGEYQVENNEQNVQEVFIATNHALRTDLTCDEPKNIKKMSRSLLNCMQKDPRRRFAFGFTAEDANIKLWYCDRSQIVVSDPFDFREDYHTLLRFILSLSFAELHQLGWDPTMQEIHVDGHVQYDITVRSAEAQIVVYRTLGLLSDSSARDLLGRGTRVWKAVRLVEGEEVGPPVALKDAWVDNTRQREGNNLSQVLEADFAKEHPELNEHLMKVQTHGDVFVAGIQDHTPSFLQPDSSSTVGKSTRVVENGSHKEIPTPVTLFQVHYRIVYQEAGKSLAEVDSLQTVFKALAEALYGLLTMHKSGWVHRDLSPGNIVIVDGAARVIDLEYATSERSPNPLGKTGTLNFVPVEVASGKYLFRVDTLKTLDKTWNPPVFGYNPLHDLEALWWIAVYYTVNREVEIVDEEAADTQGDIEEQRGVAEDFFYDLETRQTVFLFNGYFAKQLQCLHPSLAEVAEILEDIRAILWEGYTNIEESTEPINFDVAEPLYGHMCVRLQEAAEHSEKLNIRIRRFKDIN</sequence>
<protein>
    <submittedName>
        <fullName evidence="1">Uncharacterized protein</fullName>
    </submittedName>
</protein>
<organism evidence="1 2">
    <name type="scientific">Phlebia brevispora</name>
    <dbReference type="NCBI Taxonomy" id="194682"/>
    <lineage>
        <taxon>Eukaryota</taxon>
        <taxon>Fungi</taxon>
        <taxon>Dikarya</taxon>
        <taxon>Basidiomycota</taxon>
        <taxon>Agaricomycotina</taxon>
        <taxon>Agaricomycetes</taxon>
        <taxon>Polyporales</taxon>
        <taxon>Meruliaceae</taxon>
        <taxon>Phlebia</taxon>
    </lineage>
</organism>
<accession>A0ACC1T9X7</accession>
<evidence type="ECO:0000313" key="1">
    <source>
        <dbReference type="EMBL" id="KAJ3556687.1"/>
    </source>
</evidence>
<comment type="caution">
    <text evidence="1">The sequence shown here is derived from an EMBL/GenBank/DDBJ whole genome shotgun (WGS) entry which is preliminary data.</text>
</comment>
<reference evidence="1" key="1">
    <citation type="submission" date="2022-07" db="EMBL/GenBank/DDBJ databases">
        <title>Genome Sequence of Phlebia brevispora.</title>
        <authorList>
            <person name="Buettner E."/>
        </authorList>
    </citation>
    <scope>NUCLEOTIDE SEQUENCE</scope>
    <source>
        <strain evidence="1">MPL23</strain>
    </source>
</reference>
<evidence type="ECO:0000313" key="2">
    <source>
        <dbReference type="Proteomes" id="UP001148662"/>
    </source>
</evidence>
<name>A0ACC1T9X7_9APHY</name>
<keyword evidence="2" id="KW-1185">Reference proteome</keyword>